<dbReference type="EMBL" id="JAMBPX010000011">
    <property type="protein sequence ID" value="MDG0860333.1"/>
    <property type="molecule type" value="Genomic_DNA"/>
</dbReference>
<evidence type="ECO:0008006" key="3">
    <source>
        <dbReference type="Google" id="ProtNLM"/>
    </source>
</evidence>
<dbReference type="AlphaFoldDB" id="A0A9X4LHU5"/>
<reference evidence="1" key="1">
    <citation type="submission" date="2022-05" db="EMBL/GenBank/DDBJ databases">
        <title>Comparative genomics of Staphylococcus equorum isolates.</title>
        <authorList>
            <person name="Luelf R.H."/>
        </authorList>
    </citation>
    <scope>NUCLEOTIDE SEQUENCE</scope>
    <source>
        <strain evidence="1">TMW 2.2343</strain>
    </source>
</reference>
<dbReference type="Proteomes" id="UP001152302">
    <property type="component" value="Unassembled WGS sequence"/>
</dbReference>
<protein>
    <recommendedName>
        <fullName evidence="3">BppU N-terminal domain-containing protein</fullName>
    </recommendedName>
</protein>
<name>A0A9X4LHU5_9STAP</name>
<dbReference type="CDD" id="cd19958">
    <property type="entry name" value="pyocin_knob"/>
    <property type="match status" value="1"/>
</dbReference>
<dbReference type="RefSeq" id="WP_277595851.1">
    <property type="nucleotide sequence ID" value="NZ_JAMBPX010000011.1"/>
</dbReference>
<evidence type="ECO:0000313" key="1">
    <source>
        <dbReference type="EMBL" id="MDG0860333.1"/>
    </source>
</evidence>
<proteinExistence type="predicted"/>
<evidence type="ECO:0000313" key="2">
    <source>
        <dbReference type="Proteomes" id="UP001152302"/>
    </source>
</evidence>
<sequence>MSNGIDKKAFINLKSEPHLKPISDLGVGFYNLDENTARLIFQLRNTKGPLLISKENLKTYAYFESENGSASDVIELNIIDEFKGIVEITVSKDFLQASTDSKVIGQVYIGVNNETNNARNNEVAVFGEFSFDVSDALINKISSFTKIEYIRMFDQLKSRIEQKVNDIEAAILNGDDYVAEMKSVLQKGIETLNQIVSNSTINIQKFIDQAKIDVNKTKNEATKDITVLSNNSKINIQDIANSAINIIEDTTEEATVHVDEKMVEFNQAVEDNKFLTPDKLTEDLTELDWQKYKLTNDNGRTFYLTGVDWSDTEFLDSLMPGSYYITVSKNAPIGVSFNAFVFVHHRDTGSLKRIEYKPYDSARSFVKTYYKEWSDWMETGSPEDTGWVPFTLINGAASNTEYKGKDGFDCSYRTVTIGTVTTNYLRINGRNITDGQTFAQLPSTMVKNAQTFIVRTPTNKPVVFITVYTDGTISLLVNKSTSINEWGSSDYIYGEFSWIF</sequence>
<gene>
    <name evidence="1" type="ORF">M4L21_13450</name>
</gene>
<accession>A0A9X4LHU5</accession>
<comment type="caution">
    <text evidence="1">The sequence shown here is derived from an EMBL/GenBank/DDBJ whole genome shotgun (WGS) entry which is preliminary data.</text>
</comment>
<dbReference type="Gene3D" id="2.60.40.3350">
    <property type="match status" value="1"/>
</dbReference>
<organism evidence="1 2">
    <name type="scientific">Staphylococcus equorum</name>
    <dbReference type="NCBI Taxonomy" id="246432"/>
    <lineage>
        <taxon>Bacteria</taxon>
        <taxon>Bacillati</taxon>
        <taxon>Bacillota</taxon>
        <taxon>Bacilli</taxon>
        <taxon>Bacillales</taxon>
        <taxon>Staphylococcaceae</taxon>
        <taxon>Staphylococcus</taxon>
    </lineage>
</organism>